<dbReference type="EMBL" id="KZ678554">
    <property type="protein sequence ID" value="PSR79798.1"/>
    <property type="molecule type" value="Genomic_DNA"/>
</dbReference>
<gene>
    <name evidence="2" type="ORF">BD289DRAFT_455683</name>
</gene>
<feature type="compositionally biased region" description="Basic and acidic residues" evidence="1">
    <location>
        <begin position="396"/>
        <end position="412"/>
    </location>
</feature>
<feature type="region of interest" description="Disordered" evidence="1">
    <location>
        <begin position="659"/>
        <end position="685"/>
    </location>
</feature>
<organism evidence="2 3">
    <name type="scientific">Coniella lustricola</name>
    <dbReference type="NCBI Taxonomy" id="2025994"/>
    <lineage>
        <taxon>Eukaryota</taxon>
        <taxon>Fungi</taxon>
        <taxon>Dikarya</taxon>
        <taxon>Ascomycota</taxon>
        <taxon>Pezizomycotina</taxon>
        <taxon>Sordariomycetes</taxon>
        <taxon>Sordariomycetidae</taxon>
        <taxon>Diaporthales</taxon>
        <taxon>Schizoparmaceae</taxon>
        <taxon>Coniella</taxon>
    </lineage>
</organism>
<feature type="compositionally biased region" description="Low complexity" evidence="1">
    <location>
        <begin position="562"/>
        <end position="587"/>
    </location>
</feature>
<feature type="compositionally biased region" description="Low complexity" evidence="1">
    <location>
        <begin position="225"/>
        <end position="243"/>
    </location>
</feature>
<feature type="compositionally biased region" description="Basic and acidic residues" evidence="1">
    <location>
        <begin position="360"/>
        <end position="381"/>
    </location>
</feature>
<sequence length="685" mass="76070">MSRPGDVTSLIRPRRRNSPPDPESGYGSMASVGPSGSRVYQAGRSPPRHGHQPSNTLQYDDDDNDNDDGDNSHDANTHPPLPALRSRLRTIFSHLSFSLSSRPVPASQLPYHTVTLSEVQEIMQQAHAALFHIVDLMKRHNWDAYYTEYAEGQGWLMQTRYELLMDLAGKMSSGPNFLTRLLQMDSVAVSTGKRRVLMPGEAYKAALKLRRDLEDVGRDEAAFEPAVSGPVPTPATTPTSATARSGEEVEEDEETRNKNAEKREVIWTKIGTAFDEFLNAMKDVVEEAEKVNKVYQKILGKRFWNIAAWIVPGTVSLVVARVVLGDWRTAFLRGRYGGGIWDGGSGQPGHRRGDDGDDGDDHHHVDGYDDDDYNQRYDGRTWSRSPSPLRRHARPLPHDASSDYPRRQRSAYEEISSNDEDDNDNIWTRPTEPRSGPRSQSPHDWARSQQQQQQQQQQGRFVGVSAPSLSSSSSYGSGTAGGTSIHDSRARVGDGRYSTSGGGNGGGESSSLHLRDDHQQQNRAHRRSDSSRVIAREARDGYESGHTGARARQHQHREHRQQPQQRTQRPCAQHHTTSTGTSTSTTSREPHSIYDLDLHLHNLYHPPRPHSPPYHQTDTYCSQDNSILGTIEDEDLLARSRRTSDVAVAALDAATQAADATSSATAWGASPTRFGETAAGFTPRR</sequence>
<feature type="compositionally biased region" description="Low complexity" evidence="1">
    <location>
        <begin position="659"/>
        <end position="670"/>
    </location>
</feature>
<feature type="compositionally biased region" description="Low complexity" evidence="1">
    <location>
        <begin position="449"/>
        <end position="477"/>
    </location>
</feature>
<feature type="region of interest" description="Disordered" evidence="1">
    <location>
        <begin position="1"/>
        <end position="82"/>
    </location>
</feature>
<feature type="region of interest" description="Disordered" evidence="1">
    <location>
        <begin position="222"/>
        <end position="260"/>
    </location>
</feature>
<keyword evidence="3" id="KW-1185">Reference proteome</keyword>
<feature type="region of interest" description="Disordered" evidence="1">
    <location>
        <begin position="338"/>
        <end position="589"/>
    </location>
</feature>
<feature type="compositionally biased region" description="Basic and acidic residues" evidence="1">
    <location>
        <begin position="527"/>
        <end position="543"/>
    </location>
</feature>
<name>A0A2T2ZYV9_9PEZI</name>
<evidence type="ECO:0000256" key="1">
    <source>
        <dbReference type="SAM" id="MobiDB-lite"/>
    </source>
</evidence>
<dbReference type="Proteomes" id="UP000241462">
    <property type="component" value="Unassembled WGS sequence"/>
</dbReference>
<feature type="compositionally biased region" description="Gly residues" evidence="1">
    <location>
        <begin position="338"/>
        <end position="347"/>
    </location>
</feature>
<dbReference type="InParanoid" id="A0A2T2ZYV9"/>
<dbReference type="AlphaFoldDB" id="A0A2T2ZYV9"/>
<evidence type="ECO:0000313" key="3">
    <source>
        <dbReference type="Proteomes" id="UP000241462"/>
    </source>
</evidence>
<dbReference type="OrthoDB" id="10687498at2759"/>
<feature type="compositionally biased region" description="Basic residues" evidence="1">
    <location>
        <begin position="549"/>
        <end position="559"/>
    </location>
</feature>
<evidence type="ECO:0000313" key="2">
    <source>
        <dbReference type="EMBL" id="PSR79798.1"/>
    </source>
</evidence>
<feature type="compositionally biased region" description="Acidic residues" evidence="1">
    <location>
        <begin position="59"/>
        <end position="69"/>
    </location>
</feature>
<reference evidence="2 3" key="1">
    <citation type="journal article" date="2018" name="Mycol. Prog.">
        <title>Coniella lustricola, a new species from submerged detritus.</title>
        <authorList>
            <person name="Raudabaugh D.B."/>
            <person name="Iturriaga T."/>
            <person name="Carver A."/>
            <person name="Mondo S."/>
            <person name="Pangilinan J."/>
            <person name="Lipzen A."/>
            <person name="He G."/>
            <person name="Amirebrahimi M."/>
            <person name="Grigoriev I.V."/>
            <person name="Miller A.N."/>
        </authorList>
    </citation>
    <scope>NUCLEOTIDE SEQUENCE [LARGE SCALE GENOMIC DNA]</scope>
    <source>
        <strain evidence="2 3">B22-T-1</strain>
    </source>
</reference>
<accession>A0A2T2ZYV9</accession>
<protein>
    <submittedName>
        <fullName evidence="2">Uncharacterized protein</fullName>
    </submittedName>
</protein>
<proteinExistence type="predicted"/>